<feature type="compositionally biased region" description="Basic and acidic residues" evidence="1">
    <location>
        <begin position="170"/>
        <end position="208"/>
    </location>
</feature>
<feature type="compositionally biased region" description="Low complexity" evidence="1">
    <location>
        <begin position="1"/>
        <end position="12"/>
    </location>
</feature>
<gene>
    <name evidence="2" type="ORF">GUJ93_ZPchr0006g46245</name>
</gene>
<dbReference type="Proteomes" id="UP000729402">
    <property type="component" value="Unassembled WGS sequence"/>
</dbReference>
<dbReference type="EMBL" id="JAAALK010000283">
    <property type="protein sequence ID" value="KAG8070975.1"/>
    <property type="molecule type" value="Genomic_DNA"/>
</dbReference>
<evidence type="ECO:0000313" key="2">
    <source>
        <dbReference type="EMBL" id="KAG8070975.1"/>
    </source>
</evidence>
<dbReference type="AlphaFoldDB" id="A0A8J5SZX2"/>
<accession>A0A8J5SZX2</accession>
<comment type="caution">
    <text evidence="2">The sequence shown here is derived from an EMBL/GenBank/DDBJ whole genome shotgun (WGS) entry which is preliminary data.</text>
</comment>
<sequence length="282" mass="29017">MDAPSAAAAGGHPNPPLPPPLPEAETTNTVGGDAAPPPPPQTETTGSSTGMPEEMFSVKQLPATSKAPRQEDDVAETTNTAGDVPAKMEGNGKGEESKSGRDEAQEGFGVKPASAATGANEQPLDTKAEGLVRSVIWVLSLRRKDSTPSEKAGAPLPDTGDVAGDGNVPAKEEGNGKDEGSKSGRDEAKALAPPERKETPPRLVDKIKSLIRTESCVSGGGAGVEEGDGTPGSTSSAVKPSPGPGGDSDNRPLKRIRKVFRAILFITTLKSNRKSKDTDVRK</sequence>
<name>A0A8J5SZX2_ZIZPA</name>
<proteinExistence type="predicted"/>
<protein>
    <submittedName>
        <fullName evidence="2">Uncharacterized protein</fullName>
    </submittedName>
</protein>
<organism evidence="2 3">
    <name type="scientific">Zizania palustris</name>
    <name type="common">Northern wild rice</name>
    <dbReference type="NCBI Taxonomy" id="103762"/>
    <lineage>
        <taxon>Eukaryota</taxon>
        <taxon>Viridiplantae</taxon>
        <taxon>Streptophyta</taxon>
        <taxon>Embryophyta</taxon>
        <taxon>Tracheophyta</taxon>
        <taxon>Spermatophyta</taxon>
        <taxon>Magnoliopsida</taxon>
        <taxon>Liliopsida</taxon>
        <taxon>Poales</taxon>
        <taxon>Poaceae</taxon>
        <taxon>BOP clade</taxon>
        <taxon>Oryzoideae</taxon>
        <taxon>Oryzeae</taxon>
        <taxon>Zizaniinae</taxon>
        <taxon>Zizania</taxon>
    </lineage>
</organism>
<keyword evidence="3" id="KW-1185">Reference proteome</keyword>
<feature type="compositionally biased region" description="Basic and acidic residues" evidence="1">
    <location>
        <begin position="90"/>
        <end position="104"/>
    </location>
</feature>
<reference evidence="2" key="1">
    <citation type="journal article" date="2021" name="bioRxiv">
        <title>Whole Genome Assembly and Annotation of Northern Wild Rice, Zizania palustris L., Supports a Whole Genome Duplication in the Zizania Genus.</title>
        <authorList>
            <person name="Haas M."/>
            <person name="Kono T."/>
            <person name="Macchietto M."/>
            <person name="Millas R."/>
            <person name="McGilp L."/>
            <person name="Shao M."/>
            <person name="Duquette J."/>
            <person name="Hirsch C.N."/>
            <person name="Kimball J."/>
        </authorList>
    </citation>
    <scope>NUCLEOTIDE SEQUENCE</scope>
    <source>
        <tissue evidence="2">Fresh leaf tissue</tissue>
    </source>
</reference>
<evidence type="ECO:0000256" key="1">
    <source>
        <dbReference type="SAM" id="MobiDB-lite"/>
    </source>
</evidence>
<feature type="compositionally biased region" description="Pro residues" evidence="1">
    <location>
        <begin position="13"/>
        <end position="22"/>
    </location>
</feature>
<feature type="region of interest" description="Disordered" evidence="1">
    <location>
        <begin position="1"/>
        <end position="254"/>
    </location>
</feature>
<evidence type="ECO:0000313" key="3">
    <source>
        <dbReference type="Proteomes" id="UP000729402"/>
    </source>
</evidence>
<reference evidence="2" key="2">
    <citation type="submission" date="2021-02" db="EMBL/GenBank/DDBJ databases">
        <authorList>
            <person name="Kimball J.A."/>
            <person name="Haas M.W."/>
            <person name="Macchietto M."/>
            <person name="Kono T."/>
            <person name="Duquette J."/>
            <person name="Shao M."/>
        </authorList>
    </citation>
    <scope>NUCLEOTIDE SEQUENCE</scope>
    <source>
        <tissue evidence="2">Fresh leaf tissue</tissue>
    </source>
</reference>